<dbReference type="KEGG" id="fcl:A4G17_03630"/>
<gene>
    <name evidence="2" type="ORF">A4G17_03630</name>
    <name evidence="3" type="ORF">EDC49_2019</name>
</gene>
<keyword evidence="1" id="KW-0732">Signal</keyword>
<evidence type="ECO:0000256" key="1">
    <source>
        <dbReference type="SAM" id="SignalP"/>
    </source>
</evidence>
<dbReference type="EMBL" id="RKQT01000007">
    <property type="protein sequence ID" value="RPE90375.1"/>
    <property type="molecule type" value="Genomic_DNA"/>
</dbReference>
<proteinExistence type="predicted"/>
<dbReference type="AlphaFoldDB" id="A0AAE6X5G4"/>
<reference evidence="2 5" key="1">
    <citation type="submission" date="2016-03" db="EMBL/GenBank/DDBJ databases">
        <authorList>
            <person name="Hansen M.J."/>
            <person name="Bojesen A.M."/>
            <person name="Planet P."/>
        </authorList>
    </citation>
    <scope>NUCLEOTIDE SEQUENCE [LARGE SCALE GENOMIC DNA]</scope>
    <source>
        <strain evidence="2 5">HPA 21</strain>
    </source>
</reference>
<feature type="signal peptide" evidence="1">
    <location>
        <begin position="1"/>
        <end position="22"/>
    </location>
</feature>
<keyword evidence="4" id="KW-1185">Reference proteome</keyword>
<sequence>MNKMYLSIVMLSFVTLSPNTYALCTDFTNSYYYVENDQVSKHTAQAWSCANVNAYSAAYEFEDGSTLSIGIRFDLDNVETGKDDEIQGDWSVTLNSSRETINVEIPKGVPISKDGNMQCYKASTSSRAVYCLDHLE</sequence>
<organism evidence="2 5">
    <name type="scientific">Frederiksenia canicola</name>
    <dbReference type="NCBI Taxonomy" id="123824"/>
    <lineage>
        <taxon>Bacteria</taxon>
        <taxon>Pseudomonadati</taxon>
        <taxon>Pseudomonadota</taxon>
        <taxon>Gammaproteobacteria</taxon>
        <taxon>Pasteurellales</taxon>
        <taxon>Pasteurellaceae</taxon>
        <taxon>Frederiksenia</taxon>
    </lineage>
</organism>
<evidence type="ECO:0000313" key="4">
    <source>
        <dbReference type="Proteomes" id="UP000276901"/>
    </source>
</evidence>
<evidence type="ECO:0000313" key="2">
    <source>
        <dbReference type="EMBL" id="QIM64587.1"/>
    </source>
</evidence>
<protein>
    <submittedName>
        <fullName evidence="2">Uncharacterized protein</fullName>
    </submittedName>
</protein>
<feature type="chain" id="PRO_5042237684" evidence="1">
    <location>
        <begin position="23"/>
        <end position="136"/>
    </location>
</feature>
<evidence type="ECO:0000313" key="5">
    <source>
        <dbReference type="Proteomes" id="UP000502287"/>
    </source>
</evidence>
<evidence type="ECO:0000313" key="3">
    <source>
        <dbReference type="EMBL" id="RPE90375.1"/>
    </source>
</evidence>
<reference evidence="3 4" key="2">
    <citation type="submission" date="2018-11" db="EMBL/GenBank/DDBJ databases">
        <title>Genomic Encyclopedia of Type Strains, Phase IV (KMG-IV): sequencing the most valuable type-strain genomes for metagenomic binning, comparative biology and taxonomic classification.</title>
        <authorList>
            <person name="Goeker M."/>
        </authorList>
    </citation>
    <scope>NUCLEOTIDE SEQUENCE [LARGE SCALE GENOMIC DNA]</scope>
    <source>
        <strain evidence="3 4">DSM 25797</strain>
    </source>
</reference>
<dbReference type="Proteomes" id="UP000502287">
    <property type="component" value="Chromosome"/>
</dbReference>
<dbReference type="RefSeq" id="WP_123957599.1">
    <property type="nucleotide sequence ID" value="NZ_CP015029.1"/>
</dbReference>
<dbReference type="Proteomes" id="UP000276901">
    <property type="component" value="Unassembled WGS sequence"/>
</dbReference>
<accession>A0AAE6X5G4</accession>
<name>A0AAE6X5G4_9PAST</name>
<dbReference type="EMBL" id="CP015029">
    <property type="protein sequence ID" value="QIM64587.1"/>
    <property type="molecule type" value="Genomic_DNA"/>
</dbReference>